<gene>
    <name evidence="11" type="ORF">LR48_Vigan03g150000</name>
</gene>
<dbReference type="InterPro" id="IPR045319">
    <property type="entry name" value="KAT/AKT"/>
</dbReference>
<feature type="region of interest" description="Disordered" evidence="8">
    <location>
        <begin position="1"/>
        <end position="22"/>
    </location>
</feature>
<dbReference type="InterPro" id="IPR000595">
    <property type="entry name" value="cNMP-bd_dom"/>
</dbReference>
<proteinExistence type="inferred from homology"/>
<evidence type="ECO:0000256" key="6">
    <source>
        <dbReference type="PROSITE-ProRule" id="PRU00285"/>
    </source>
</evidence>
<dbReference type="Proteomes" id="UP000053144">
    <property type="component" value="Chromosome 3"/>
</dbReference>
<accession>A0A0L9U5L0</accession>
<dbReference type="PROSITE" id="PS01031">
    <property type="entry name" value="SHSP"/>
    <property type="match status" value="1"/>
</dbReference>
<feature type="domain" description="Cyclic nucleotide-binding" evidence="10">
    <location>
        <begin position="347"/>
        <end position="410"/>
    </location>
</feature>
<feature type="compositionally biased region" description="Basic residues" evidence="8">
    <location>
        <begin position="1"/>
        <end position="12"/>
    </location>
</feature>
<dbReference type="EMBL" id="CM003373">
    <property type="protein sequence ID" value="KOM38118.1"/>
    <property type="molecule type" value="Genomic_DNA"/>
</dbReference>
<evidence type="ECO:0000256" key="5">
    <source>
        <dbReference type="ARBA" id="ARBA00023303"/>
    </source>
</evidence>
<evidence type="ECO:0000313" key="12">
    <source>
        <dbReference type="Proteomes" id="UP000053144"/>
    </source>
</evidence>
<evidence type="ECO:0000256" key="3">
    <source>
        <dbReference type="ARBA" id="ARBA00022882"/>
    </source>
</evidence>
<dbReference type="SUPFAM" id="SSF49764">
    <property type="entry name" value="HSP20-like chaperones"/>
    <property type="match status" value="1"/>
</dbReference>
<dbReference type="GO" id="GO:0005249">
    <property type="term" value="F:voltage-gated potassium channel activity"/>
    <property type="evidence" value="ECO:0007669"/>
    <property type="project" value="InterPro"/>
</dbReference>
<dbReference type="InterPro" id="IPR018490">
    <property type="entry name" value="cNMP-bd_dom_sf"/>
</dbReference>
<feature type="domain" description="SHSP" evidence="9">
    <location>
        <begin position="51"/>
        <end position="165"/>
    </location>
</feature>
<dbReference type="PANTHER" id="PTHR45743:SF2">
    <property type="entry name" value="POTASSIUM CHANNEL AKT1"/>
    <property type="match status" value="1"/>
</dbReference>
<dbReference type="Gene3D" id="2.60.120.10">
    <property type="entry name" value="Jelly Rolls"/>
    <property type="match status" value="1"/>
</dbReference>
<dbReference type="InterPro" id="IPR014710">
    <property type="entry name" value="RmlC-like_jellyroll"/>
</dbReference>
<dbReference type="Pfam" id="PF00011">
    <property type="entry name" value="HSP20"/>
    <property type="match status" value="1"/>
</dbReference>
<keyword evidence="3" id="KW-0406">Ion transport</keyword>
<keyword evidence="3" id="KW-0851">Voltage-gated channel</keyword>
<dbReference type="SUPFAM" id="SSF51206">
    <property type="entry name" value="cAMP-binding domain-like"/>
    <property type="match status" value="1"/>
</dbReference>
<dbReference type="Gene3D" id="2.60.40.790">
    <property type="match status" value="1"/>
</dbReference>
<dbReference type="CDD" id="cd00038">
    <property type="entry name" value="CAP_ED"/>
    <property type="match status" value="1"/>
</dbReference>
<evidence type="ECO:0000256" key="8">
    <source>
        <dbReference type="SAM" id="MobiDB-lite"/>
    </source>
</evidence>
<dbReference type="AlphaFoldDB" id="A0A0L9U5L0"/>
<keyword evidence="2" id="KW-0631">Potassium channel</keyword>
<evidence type="ECO:0000259" key="10">
    <source>
        <dbReference type="PROSITE" id="PS50042"/>
    </source>
</evidence>
<comment type="similarity">
    <text evidence="6 7">Belongs to the small heat shock protein (HSP20) family.</text>
</comment>
<keyword evidence="3" id="KW-0813">Transport</keyword>
<evidence type="ECO:0000256" key="4">
    <source>
        <dbReference type="ARBA" id="ARBA00022958"/>
    </source>
</evidence>
<dbReference type="CDD" id="cd06472">
    <property type="entry name" value="ACD_ScHsp26_like"/>
    <property type="match status" value="1"/>
</dbReference>
<keyword evidence="1" id="KW-0633">Potassium transport</keyword>
<dbReference type="PANTHER" id="PTHR45743">
    <property type="entry name" value="POTASSIUM CHANNEL AKT1"/>
    <property type="match status" value="1"/>
</dbReference>
<dbReference type="InterPro" id="IPR002068">
    <property type="entry name" value="A-crystallin/Hsp20_dom"/>
</dbReference>
<dbReference type="InterPro" id="IPR008978">
    <property type="entry name" value="HSP20-like_chaperone"/>
</dbReference>
<keyword evidence="4" id="KW-0630">Potassium</keyword>
<dbReference type="PROSITE" id="PS50042">
    <property type="entry name" value="CNMP_BINDING_3"/>
    <property type="match status" value="1"/>
</dbReference>
<evidence type="ECO:0000259" key="9">
    <source>
        <dbReference type="PROSITE" id="PS01031"/>
    </source>
</evidence>
<organism evidence="11 12">
    <name type="scientific">Phaseolus angularis</name>
    <name type="common">Azuki bean</name>
    <name type="synonym">Vigna angularis</name>
    <dbReference type="NCBI Taxonomy" id="3914"/>
    <lineage>
        <taxon>Eukaryota</taxon>
        <taxon>Viridiplantae</taxon>
        <taxon>Streptophyta</taxon>
        <taxon>Embryophyta</taxon>
        <taxon>Tracheophyta</taxon>
        <taxon>Spermatophyta</taxon>
        <taxon>Magnoliopsida</taxon>
        <taxon>eudicotyledons</taxon>
        <taxon>Gunneridae</taxon>
        <taxon>Pentapetalae</taxon>
        <taxon>rosids</taxon>
        <taxon>fabids</taxon>
        <taxon>Fabales</taxon>
        <taxon>Fabaceae</taxon>
        <taxon>Papilionoideae</taxon>
        <taxon>50 kb inversion clade</taxon>
        <taxon>NPAAA clade</taxon>
        <taxon>indigoferoid/millettioid clade</taxon>
        <taxon>Phaseoleae</taxon>
        <taxon>Vigna</taxon>
    </lineage>
</organism>
<dbReference type="GO" id="GO:0034702">
    <property type="term" value="C:monoatomic ion channel complex"/>
    <property type="evidence" value="ECO:0007669"/>
    <property type="project" value="UniProtKB-KW"/>
</dbReference>
<evidence type="ECO:0008006" key="13">
    <source>
        <dbReference type="Google" id="ProtNLM"/>
    </source>
</evidence>
<protein>
    <recommendedName>
        <fullName evidence="13">SHSP domain-containing protein</fullName>
    </recommendedName>
</protein>
<name>A0A0L9U5L0_PHAAN</name>
<keyword evidence="5" id="KW-0407">Ion channel</keyword>
<evidence type="ECO:0000256" key="2">
    <source>
        <dbReference type="ARBA" id="ARBA00022826"/>
    </source>
</evidence>
<evidence type="ECO:0000313" key="11">
    <source>
        <dbReference type="EMBL" id="KOM38118.1"/>
    </source>
</evidence>
<dbReference type="Gramene" id="KOM38118">
    <property type="protein sequence ID" value="KOM38118"/>
    <property type="gene ID" value="LR48_Vigan03g150000"/>
</dbReference>
<dbReference type="STRING" id="3914.A0A0L9U5L0"/>
<evidence type="ECO:0000256" key="7">
    <source>
        <dbReference type="RuleBase" id="RU003616"/>
    </source>
</evidence>
<sequence length="478" mass="53225">MSHLSPRKFFNRRRTDAPNQPTWDPYQAQQHHTMGLTQANPPPPFMAFPAEPSPILNSHIEFKETPEAHVYKAHLPGYKRNDVRVEVDDDRVLCIVCGKSVEKEEQREGWHCVELSSGHFIQRLTLPENSLVDHVKAFMENGILTITVPKHNKPSHSRVRNINISSHSQASIPLYFSSSSRARASSSPIFHFPFLFLVSLSSLRSNLNALPPQPQHNNHHQDARSGLGIDLNKILSPSSLFVETLSNSITDVVLTYHENPWPPPRAPLSSGGLAPCDACSKPYHTVVGSHHHLVECVASVVKSNKQWLLGIKLLLSSEGRFTQILSVGIGGSALGPQFVAPDNPPLKVVGEAKTGDLCGEIGVLFYKPQLFTIRTKRLSQMLRLSRSTFLNIVQANVGDETIIMNNLLQQHLKELNDPIMEGVLVEIENMLARGRMDLPMSVCFAATRGDDLLLHQLVKRGMDPNESNNNRRTVLVGE</sequence>
<reference evidence="12" key="1">
    <citation type="journal article" date="2015" name="Proc. Natl. Acad. Sci. U.S.A.">
        <title>Genome sequencing of adzuki bean (Vigna angularis) provides insight into high starch and low fat accumulation and domestication.</title>
        <authorList>
            <person name="Yang K."/>
            <person name="Tian Z."/>
            <person name="Chen C."/>
            <person name="Luo L."/>
            <person name="Zhao B."/>
            <person name="Wang Z."/>
            <person name="Yu L."/>
            <person name="Li Y."/>
            <person name="Sun Y."/>
            <person name="Li W."/>
            <person name="Chen Y."/>
            <person name="Li Y."/>
            <person name="Zhang Y."/>
            <person name="Ai D."/>
            <person name="Zhao J."/>
            <person name="Shang C."/>
            <person name="Ma Y."/>
            <person name="Wu B."/>
            <person name="Wang M."/>
            <person name="Gao L."/>
            <person name="Sun D."/>
            <person name="Zhang P."/>
            <person name="Guo F."/>
            <person name="Wang W."/>
            <person name="Li Y."/>
            <person name="Wang J."/>
            <person name="Varshney R.K."/>
            <person name="Wang J."/>
            <person name="Ling H.Q."/>
            <person name="Wan P."/>
        </authorList>
    </citation>
    <scope>NUCLEOTIDE SEQUENCE</scope>
    <source>
        <strain evidence="12">cv. Jingnong 6</strain>
    </source>
</reference>
<evidence type="ECO:0000256" key="1">
    <source>
        <dbReference type="ARBA" id="ARBA00022538"/>
    </source>
</evidence>